<organism evidence="1 2">
    <name type="scientific">Helianthus annuus</name>
    <name type="common">Common sunflower</name>
    <dbReference type="NCBI Taxonomy" id="4232"/>
    <lineage>
        <taxon>Eukaryota</taxon>
        <taxon>Viridiplantae</taxon>
        <taxon>Streptophyta</taxon>
        <taxon>Embryophyta</taxon>
        <taxon>Tracheophyta</taxon>
        <taxon>Spermatophyta</taxon>
        <taxon>Magnoliopsida</taxon>
        <taxon>eudicotyledons</taxon>
        <taxon>Gunneridae</taxon>
        <taxon>Pentapetalae</taxon>
        <taxon>asterids</taxon>
        <taxon>campanulids</taxon>
        <taxon>Asterales</taxon>
        <taxon>Asteraceae</taxon>
        <taxon>Asteroideae</taxon>
        <taxon>Heliantheae alliance</taxon>
        <taxon>Heliantheae</taxon>
        <taxon>Helianthus</taxon>
    </lineage>
</organism>
<sequence>MSFDPTTSMLIIVFYACLDYKHERFGKWAAGHLNDLNPSVPFRFELMDHRRMA</sequence>
<reference evidence="1" key="1">
    <citation type="journal article" date="2017" name="Nature">
        <title>The sunflower genome provides insights into oil metabolism, flowering and Asterid evolution.</title>
        <authorList>
            <person name="Badouin H."/>
            <person name="Gouzy J."/>
            <person name="Grassa C.J."/>
            <person name="Murat F."/>
            <person name="Staton S.E."/>
            <person name="Cottret L."/>
            <person name="Lelandais-Briere C."/>
            <person name="Owens G.L."/>
            <person name="Carrere S."/>
            <person name="Mayjonade B."/>
            <person name="Legrand L."/>
            <person name="Gill N."/>
            <person name="Kane N.C."/>
            <person name="Bowers J.E."/>
            <person name="Hubner S."/>
            <person name="Bellec A."/>
            <person name="Berard A."/>
            <person name="Berges H."/>
            <person name="Blanchet N."/>
            <person name="Boniface M.C."/>
            <person name="Brunel D."/>
            <person name="Catrice O."/>
            <person name="Chaidir N."/>
            <person name="Claudel C."/>
            <person name="Donnadieu C."/>
            <person name="Faraut T."/>
            <person name="Fievet G."/>
            <person name="Helmstetter N."/>
            <person name="King M."/>
            <person name="Knapp S.J."/>
            <person name="Lai Z."/>
            <person name="Le Paslier M.C."/>
            <person name="Lippi Y."/>
            <person name="Lorenzon L."/>
            <person name="Mandel J.R."/>
            <person name="Marage G."/>
            <person name="Marchand G."/>
            <person name="Marquand E."/>
            <person name="Bret-Mestries E."/>
            <person name="Morien E."/>
            <person name="Nambeesan S."/>
            <person name="Nguyen T."/>
            <person name="Pegot-Espagnet P."/>
            <person name="Pouilly N."/>
            <person name="Raftis F."/>
            <person name="Sallet E."/>
            <person name="Schiex T."/>
            <person name="Thomas J."/>
            <person name="Vandecasteele C."/>
            <person name="Vares D."/>
            <person name="Vear F."/>
            <person name="Vautrin S."/>
            <person name="Crespi M."/>
            <person name="Mangin B."/>
            <person name="Burke J.M."/>
            <person name="Salse J."/>
            <person name="Munos S."/>
            <person name="Vincourt P."/>
            <person name="Rieseberg L.H."/>
            <person name="Langlade N.B."/>
        </authorList>
    </citation>
    <scope>NUCLEOTIDE SEQUENCE</scope>
    <source>
        <tissue evidence="1">Leaves</tissue>
    </source>
</reference>
<dbReference type="AlphaFoldDB" id="A0A9K3NNK3"/>
<accession>A0A9K3NNK3</accession>
<reference evidence="1" key="2">
    <citation type="submission" date="2020-06" db="EMBL/GenBank/DDBJ databases">
        <title>Helianthus annuus Genome sequencing and assembly Release 2.</title>
        <authorList>
            <person name="Gouzy J."/>
            <person name="Langlade N."/>
            <person name="Munos S."/>
        </authorList>
    </citation>
    <scope>NUCLEOTIDE SEQUENCE</scope>
    <source>
        <tissue evidence="1">Leaves</tissue>
    </source>
</reference>
<proteinExistence type="predicted"/>
<name>A0A9K3NNK3_HELAN</name>
<dbReference type="EMBL" id="MNCJ02000320">
    <property type="protein sequence ID" value="KAF5807247.1"/>
    <property type="molecule type" value="Genomic_DNA"/>
</dbReference>
<comment type="caution">
    <text evidence="1">The sequence shown here is derived from an EMBL/GenBank/DDBJ whole genome shotgun (WGS) entry which is preliminary data.</text>
</comment>
<gene>
    <name evidence="1" type="ORF">HanXRQr2_Chr05g0231501</name>
</gene>
<dbReference type="Gramene" id="mRNA:HanXRQr2_Chr05g0231501">
    <property type="protein sequence ID" value="CDS:HanXRQr2_Chr05g0231501.1"/>
    <property type="gene ID" value="HanXRQr2_Chr05g0231501"/>
</dbReference>
<protein>
    <submittedName>
        <fullName evidence="1">Uncharacterized protein</fullName>
    </submittedName>
</protein>
<dbReference type="Proteomes" id="UP000215914">
    <property type="component" value="Unassembled WGS sequence"/>
</dbReference>
<keyword evidence="2" id="KW-1185">Reference proteome</keyword>
<evidence type="ECO:0000313" key="1">
    <source>
        <dbReference type="EMBL" id="KAF5807247.1"/>
    </source>
</evidence>
<evidence type="ECO:0000313" key="2">
    <source>
        <dbReference type="Proteomes" id="UP000215914"/>
    </source>
</evidence>